<organism evidence="1 2">
    <name type="scientific">Echinicola rosea</name>
    <dbReference type="NCBI Taxonomy" id="1807691"/>
    <lineage>
        <taxon>Bacteria</taxon>
        <taxon>Pseudomonadati</taxon>
        <taxon>Bacteroidota</taxon>
        <taxon>Cytophagia</taxon>
        <taxon>Cytophagales</taxon>
        <taxon>Cyclobacteriaceae</taxon>
        <taxon>Echinicola</taxon>
    </lineage>
</organism>
<evidence type="ECO:0000313" key="1">
    <source>
        <dbReference type="EMBL" id="GGF32362.1"/>
    </source>
</evidence>
<dbReference type="InterPro" id="IPR014710">
    <property type="entry name" value="RmlC-like_jellyroll"/>
</dbReference>
<keyword evidence="2" id="KW-1185">Reference proteome</keyword>
<comment type="caution">
    <text evidence="1">The sequence shown here is derived from an EMBL/GenBank/DDBJ whole genome shotgun (WGS) entry which is preliminary data.</text>
</comment>
<dbReference type="SUPFAM" id="SSF51182">
    <property type="entry name" value="RmlC-like cupins"/>
    <property type="match status" value="1"/>
</dbReference>
<evidence type="ECO:0000313" key="2">
    <source>
        <dbReference type="Proteomes" id="UP000647339"/>
    </source>
</evidence>
<protein>
    <recommendedName>
        <fullName evidence="3">Cupin domain-containing protein</fullName>
    </recommendedName>
</protein>
<name>A0ABQ1V2A9_9BACT</name>
<gene>
    <name evidence="1" type="ORF">GCM10011339_20650</name>
</gene>
<sequence length="115" mass="12701">MKVLMLSILFCLCTLATYGQDHKEDRKVLIDNEKVKVVEFAGEPDKDVCGAGMHHHDAHLTVALTDAHVLITSPEGEEQTAEISKGAAIWFEEGTHKAVNVGNEESKLLLVYLKE</sequence>
<dbReference type="RefSeq" id="WP_137401407.1">
    <property type="nucleotide sequence ID" value="NZ_BMIU01000009.1"/>
</dbReference>
<reference evidence="2" key="1">
    <citation type="journal article" date="2019" name="Int. J. Syst. Evol. Microbiol.">
        <title>The Global Catalogue of Microorganisms (GCM) 10K type strain sequencing project: providing services to taxonomists for standard genome sequencing and annotation.</title>
        <authorList>
            <consortium name="The Broad Institute Genomics Platform"/>
            <consortium name="The Broad Institute Genome Sequencing Center for Infectious Disease"/>
            <person name="Wu L."/>
            <person name="Ma J."/>
        </authorList>
    </citation>
    <scope>NUCLEOTIDE SEQUENCE [LARGE SCALE GENOMIC DNA]</scope>
    <source>
        <strain evidence="2">CGMCC 1.15407</strain>
    </source>
</reference>
<dbReference type="Proteomes" id="UP000647339">
    <property type="component" value="Unassembled WGS sequence"/>
</dbReference>
<evidence type="ECO:0008006" key="3">
    <source>
        <dbReference type="Google" id="ProtNLM"/>
    </source>
</evidence>
<dbReference type="Gene3D" id="2.60.120.10">
    <property type="entry name" value="Jelly Rolls"/>
    <property type="match status" value="1"/>
</dbReference>
<proteinExistence type="predicted"/>
<dbReference type="EMBL" id="BMIU01000009">
    <property type="protein sequence ID" value="GGF32362.1"/>
    <property type="molecule type" value="Genomic_DNA"/>
</dbReference>
<dbReference type="InterPro" id="IPR011051">
    <property type="entry name" value="RmlC_Cupin_sf"/>
</dbReference>
<accession>A0ABQ1V2A9</accession>